<accession>A0ACC1IAA0</accession>
<sequence>MPSSDLLNKIISLLPARTHPASSKHAQDKAPLTLKPLVDRKKAAATATPSLAVDDYDGRLETIRQKEYPQLFEPKSLKPSRGPPKLRTVYLDHTGSTLYAASHIRAVAEELLTDFPANPHSQHTGSQWTHARVEQARDRLLEFFGTTPKDYAVVFTANATGAIRLAGELTPMTKGGTFRYARESHNSVVGLRNLASDRGIATQAAEFSEFDDIILPANTSGTSLLAYPAQCNFSGERFSLDVAEKVHRLYAESYGKDGDNDGHPPWWVLLDAAGYVSSSPLKLDMLESGPDFVAVSLYKVFGAPTGLGVLLVKRPSIPYLQAKRYFGGGTVLNVAFDRKWQEFRHDIESRLEDGTINFQAIISLHHALNAYAKNFVSIDNVAQHITSVTKYALATLSALKHDSGQPMCKIYGHDEGANFGPIMAFNLKDMHGQYIGYADVERLSVMAGVALRTGRFCNPGASQKWLEFTTPELMHYSSMGFVCGDDHDIIGGKPVGALRISFGAITSKQDIDIFSEFLVRHYRNCAQPSISSAQETQNNTDVESEADPVSGKTDFTAVIDETSKPGLQVEIDQVLIYPIKSCRGWVVPSEMPWELTRFGLKFDRSFVIMRQNDIVPMQQKRFPKMALIRPHINTEHSVLVLEAPDHPPLEVSLMADTMNLERIDSRICGSQMHVFHVVSNEISSWLSSVLSVTCFLACEPRLLLSDTSEVPIDLMYESDTLSPGNSPLLLPSRRNEMSFANEAQLLMVTHESARQVNEWIDEDSDEPRASDIGPMQYRPNLI</sequence>
<dbReference type="EMBL" id="JANBPG010001224">
    <property type="protein sequence ID" value="KAJ1891076.1"/>
    <property type="molecule type" value="Genomic_DNA"/>
</dbReference>
<gene>
    <name evidence="1" type="ORF">LPJ66_007123</name>
</gene>
<evidence type="ECO:0000313" key="2">
    <source>
        <dbReference type="Proteomes" id="UP001150581"/>
    </source>
</evidence>
<evidence type="ECO:0000313" key="1">
    <source>
        <dbReference type="EMBL" id="KAJ1891076.1"/>
    </source>
</evidence>
<protein>
    <submittedName>
        <fullName evidence="1">Uncharacterized protein</fullName>
    </submittedName>
</protein>
<reference evidence="1" key="1">
    <citation type="submission" date="2022-07" db="EMBL/GenBank/DDBJ databases">
        <title>Phylogenomic reconstructions and comparative analyses of Kickxellomycotina fungi.</title>
        <authorList>
            <person name="Reynolds N.K."/>
            <person name="Stajich J.E."/>
            <person name="Barry K."/>
            <person name="Grigoriev I.V."/>
            <person name="Crous P."/>
            <person name="Smith M.E."/>
        </authorList>
    </citation>
    <scope>NUCLEOTIDE SEQUENCE</scope>
    <source>
        <strain evidence="1">Benny 63K</strain>
    </source>
</reference>
<keyword evidence="2" id="KW-1185">Reference proteome</keyword>
<name>A0ACC1IAA0_9FUNG</name>
<proteinExistence type="predicted"/>
<dbReference type="Proteomes" id="UP001150581">
    <property type="component" value="Unassembled WGS sequence"/>
</dbReference>
<comment type="caution">
    <text evidence="1">The sequence shown here is derived from an EMBL/GenBank/DDBJ whole genome shotgun (WGS) entry which is preliminary data.</text>
</comment>
<feature type="non-terminal residue" evidence="1">
    <location>
        <position position="782"/>
    </location>
</feature>
<organism evidence="1 2">
    <name type="scientific">Kickxella alabastrina</name>
    <dbReference type="NCBI Taxonomy" id="61397"/>
    <lineage>
        <taxon>Eukaryota</taxon>
        <taxon>Fungi</taxon>
        <taxon>Fungi incertae sedis</taxon>
        <taxon>Zoopagomycota</taxon>
        <taxon>Kickxellomycotina</taxon>
        <taxon>Kickxellomycetes</taxon>
        <taxon>Kickxellales</taxon>
        <taxon>Kickxellaceae</taxon>
        <taxon>Kickxella</taxon>
    </lineage>
</organism>